<keyword evidence="10" id="KW-0653">Protein transport</keyword>
<dbReference type="PROSITE" id="PS51914">
    <property type="entry name" value="MRH"/>
    <property type="match status" value="1"/>
</dbReference>
<accession>A0A6A6BH67</accession>
<evidence type="ECO:0000256" key="5">
    <source>
        <dbReference type="ARBA" id="ARBA00005363"/>
    </source>
</evidence>
<evidence type="ECO:0000313" key="23">
    <source>
        <dbReference type="Proteomes" id="UP000799438"/>
    </source>
</evidence>
<dbReference type="GO" id="GO:0034045">
    <property type="term" value="C:phagophore assembly site membrane"/>
    <property type="evidence" value="ECO:0007669"/>
    <property type="project" value="UniProtKB-SubCell"/>
</dbReference>
<dbReference type="InterPro" id="IPR018939">
    <property type="entry name" value="Autophagy-rel_prot_27"/>
</dbReference>
<dbReference type="PANTHER" id="PTHR15071:SF13">
    <property type="entry name" value="AUTOPHAGY-RELATED PROTEIN 27"/>
    <property type="match status" value="1"/>
</dbReference>
<feature type="compositionally biased region" description="Basic and acidic residues" evidence="18">
    <location>
        <begin position="121"/>
        <end position="141"/>
    </location>
</feature>
<evidence type="ECO:0000256" key="13">
    <source>
        <dbReference type="ARBA" id="ARBA00023034"/>
    </source>
</evidence>
<dbReference type="PANTHER" id="PTHR15071">
    <property type="entry name" value="MANNOSE-6-PHOSPHATE RECEPTOR FAMILY MEMBER"/>
    <property type="match status" value="1"/>
</dbReference>
<dbReference type="EMBL" id="ML995482">
    <property type="protein sequence ID" value="KAF2143492.1"/>
    <property type="molecule type" value="Genomic_DNA"/>
</dbReference>
<keyword evidence="17" id="KW-0968">Cytoplasmic vesicle</keyword>
<dbReference type="GO" id="GO:0000139">
    <property type="term" value="C:Golgi membrane"/>
    <property type="evidence" value="ECO:0007669"/>
    <property type="project" value="UniProtKB-SubCell"/>
</dbReference>
<keyword evidence="7" id="KW-0813">Transport</keyword>
<evidence type="ECO:0000256" key="15">
    <source>
        <dbReference type="ARBA" id="ARBA00023136"/>
    </source>
</evidence>
<feature type="compositionally biased region" description="Basic and acidic residues" evidence="18">
    <location>
        <begin position="199"/>
        <end position="208"/>
    </location>
</feature>
<dbReference type="GO" id="GO:0031966">
    <property type="term" value="C:mitochondrial membrane"/>
    <property type="evidence" value="ECO:0007669"/>
    <property type="project" value="UniProtKB-SubCell"/>
</dbReference>
<evidence type="ECO:0000256" key="4">
    <source>
        <dbReference type="ARBA" id="ARBA00004614"/>
    </source>
</evidence>
<keyword evidence="13" id="KW-0333">Golgi apparatus</keyword>
<dbReference type="RefSeq" id="XP_033399204.1">
    <property type="nucleotide sequence ID" value="XM_033544819.1"/>
</dbReference>
<evidence type="ECO:0000256" key="11">
    <source>
        <dbReference type="ARBA" id="ARBA00022989"/>
    </source>
</evidence>
<gene>
    <name evidence="22" type="ORF">K452DRAFT_325997</name>
</gene>
<keyword evidence="12" id="KW-0072">Autophagy</keyword>
<dbReference type="GO" id="GO:0030659">
    <property type="term" value="C:cytoplasmic vesicle membrane"/>
    <property type="evidence" value="ECO:0007669"/>
    <property type="project" value="UniProtKB-SubCell"/>
</dbReference>
<evidence type="ECO:0000256" key="17">
    <source>
        <dbReference type="ARBA" id="ARBA00023329"/>
    </source>
</evidence>
<feature type="region of interest" description="Disordered" evidence="18">
    <location>
        <begin position="199"/>
        <end position="235"/>
    </location>
</feature>
<feature type="compositionally biased region" description="Acidic residues" evidence="18">
    <location>
        <begin position="209"/>
        <end position="232"/>
    </location>
</feature>
<evidence type="ECO:0000256" key="19">
    <source>
        <dbReference type="SAM" id="Phobius"/>
    </source>
</evidence>
<evidence type="ECO:0000259" key="21">
    <source>
        <dbReference type="PROSITE" id="PS51914"/>
    </source>
</evidence>
<evidence type="ECO:0000256" key="10">
    <source>
        <dbReference type="ARBA" id="ARBA00022927"/>
    </source>
</evidence>
<dbReference type="InterPro" id="IPR044865">
    <property type="entry name" value="MRH_dom"/>
</dbReference>
<evidence type="ECO:0000256" key="2">
    <source>
        <dbReference type="ARBA" id="ARBA00004358"/>
    </source>
</evidence>
<proteinExistence type="inferred from homology"/>
<organism evidence="22 23">
    <name type="scientific">Aplosporella prunicola CBS 121167</name>
    <dbReference type="NCBI Taxonomy" id="1176127"/>
    <lineage>
        <taxon>Eukaryota</taxon>
        <taxon>Fungi</taxon>
        <taxon>Dikarya</taxon>
        <taxon>Ascomycota</taxon>
        <taxon>Pezizomycotina</taxon>
        <taxon>Dothideomycetes</taxon>
        <taxon>Dothideomycetes incertae sedis</taxon>
        <taxon>Botryosphaeriales</taxon>
        <taxon>Aplosporellaceae</taxon>
        <taxon>Aplosporella</taxon>
    </lineage>
</organism>
<reference evidence="22" key="1">
    <citation type="journal article" date="2020" name="Stud. Mycol.">
        <title>101 Dothideomycetes genomes: a test case for predicting lifestyles and emergence of pathogens.</title>
        <authorList>
            <person name="Haridas S."/>
            <person name="Albert R."/>
            <person name="Binder M."/>
            <person name="Bloem J."/>
            <person name="Labutti K."/>
            <person name="Salamov A."/>
            <person name="Andreopoulos B."/>
            <person name="Baker S."/>
            <person name="Barry K."/>
            <person name="Bills G."/>
            <person name="Bluhm B."/>
            <person name="Cannon C."/>
            <person name="Castanera R."/>
            <person name="Culley D."/>
            <person name="Daum C."/>
            <person name="Ezra D."/>
            <person name="Gonzalez J."/>
            <person name="Henrissat B."/>
            <person name="Kuo A."/>
            <person name="Liang C."/>
            <person name="Lipzen A."/>
            <person name="Lutzoni F."/>
            <person name="Magnuson J."/>
            <person name="Mondo S."/>
            <person name="Nolan M."/>
            <person name="Ohm R."/>
            <person name="Pangilinan J."/>
            <person name="Park H.-J."/>
            <person name="Ramirez L."/>
            <person name="Alfaro M."/>
            <person name="Sun H."/>
            <person name="Tritt A."/>
            <person name="Yoshinaga Y."/>
            <person name="Zwiers L.-H."/>
            <person name="Turgeon B."/>
            <person name="Goodwin S."/>
            <person name="Spatafora J."/>
            <person name="Crous P."/>
            <person name="Grigoriev I."/>
        </authorList>
    </citation>
    <scope>NUCLEOTIDE SEQUENCE</scope>
    <source>
        <strain evidence="22">CBS 121167</strain>
    </source>
</reference>
<sequence>MRRPQNALSALLALPALVAAVNLDCKDIVVDKVAYDLSPLGGPHSVHWIRDMPPSVMNFTFTLDICKGLKDNTKIPTGDKCPVGTRVCGIDSSYNPAENHEQIVQVVPIAGDFQGSTGKTLDPKITRLRHSDSNADADKEGLRIELNGGKYPMNKRKGQKQKALIEFLCDNRTDGVDESQEDKEKEKRREERRLARLLKREEQKKDEDGEKDDDKDDDKDKDDDDDDDDDKDSEDKRPLKFISYKEEADQTKVLRLEWRTKYACEKRDGADSPSKTRSEHWGFFTWFIIIVFLAIATYLIFGSWLNYNRYGARGWDLLPHGDTIRDIPYILKDFGRRVVGALQGGGDRGGYSAV</sequence>
<feature type="chain" id="PRO_5025371935" description="Autophagy-related protein 27" evidence="20">
    <location>
        <begin position="21"/>
        <end position="354"/>
    </location>
</feature>
<evidence type="ECO:0000256" key="9">
    <source>
        <dbReference type="ARBA" id="ARBA00022729"/>
    </source>
</evidence>
<evidence type="ECO:0000256" key="7">
    <source>
        <dbReference type="ARBA" id="ARBA00022448"/>
    </source>
</evidence>
<feature type="region of interest" description="Disordered" evidence="18">
    <location>
        <begin position="118"/>
        <end position="141"/>
    </location>
</feature>
<dbReference type="GO" id="GO:0006914">
    <property type="term" value="P:autophagy"/>
    <property type="evidence" value="ECO:0007669"/>
    <property type="project" value="UniProtKB-KW"/>
</dbReference>
<name>A0A6A6BH67_9PEZI</name>
<evidence type="ECO:0000256" key="12">
    <source>
        <dbReference type="ARBA" id="ARBA00023006"/>
    </source>
</evidence>
<dbReference type="Gene3D" id="2.70.130.10">
    <property type="entry name" value="Mannose-6-phosphate receptor binding domain"/>
    <property type="match status" value="1"/>
</dbReference>
<dbReference type="GeneID" id="54302315"/>
<feature type="transmembrane region" description="Helical" evidence="19">
    <location>
        <begin position="281"/>
        <end position="301"/>
    </location>
</feature>
<evidence type="ECO:0000256" key="16">
    <source>
        <dbReference type="ARBA" id="ARBA00023157"/>
    </source>
</evidence>
<evidence type="ECO:0000256" key="20">
    <source>
        <dbReference type="SAM" id="SignalP"/>
    </source>
</evidence>
<dbReference type="OrthoDB" id="29460at2759"/>
<keyword evidence="11 19" id="KW-1133">Transmembrane helix</keyword>
<evidence type="ECO:0000256" key="18">
    <source>
        <dbReference type="SAM" id="MobiDB-lite"/>
    </source>
</evidence>
<keyword evidence="15 19" id="KW-0472">Membrane</keyword>
<protein>
    <recommendedName>
        <fullName evidence="6">Autophagy-related protein 27</fullName>
    </recommendedName>
</protein>
<keyword evidence="8 19" id="KW-0812">Transmembrane</keyword>
<dbReference type="GO" id="GO:0015031">
    <property type="term" value="P:protein transport"/>
    <property type="evidence" value="ECO:0007669"/>
    <property type="project" value="UniProtKB-KW"/>
</dbReference>
<dbReference type="Proteomes" id="UP000799438">
    <property type="component" value="Unassembled WGS sequence"/>
</dbReference>
<keyword evidence="14" id="KW-0496">Mitochondrion</keyword>
<feature type="signal peptide" evidence="20">
    <location>
        <begin position="1"/>
        <end position="20"/>
    </location>
</feature>
<comment type="subcellular location">
    <subcellularLocation>
        <location evidence="2">Cytoplasmic vesicle membrane</location>
        <topology evidence="2">Single-pass type I membrane protein</topology>
    </subcellularLocation>
    <subcellularLocation>
        <location evidence="4">Golgi apparatus membrane</location>
        <topology evidence="4">Single-pass type I membrane protein</topology>
    </subcellularLocation>
    <subcellularLocation>
        <location evidence="1">Mitochondrion membrane</location>
        <topology evidence="1">Single-pass membrane protein</topology>
    </subcellularLocation>
    <subcellularLocation>
        <location evidence="3">Preautophagosomal structure membrane</location>
        <topology evidence="3">Single-pass type I membrane protein</topology>
    </subcellularLocation>
</comment>
<evidence type="ECO:0000256" key="14">
    <source>
        <dbReference type="ARBA" id="ARBA00023128"/>
    </source>
</evidence>
<evidence type="ECO:0000256" key="1">
    <source>
        <dbReference type="ARBA" id="ARBA00004304"/>
    </source>
</evidence>
<feature type="domain" description="MRH" evidence="21">
    <location>
        <begin position="23"/>
        <end position="266"/>
    </location>
</feature>
<dbReference type="AlphaFoldDB" id="A0A6A6BH67"/>
<keyword evidence="9 20" id="KW-0732">Signal</keyword>
<keyword evidence="23" id="KW-1185">Reference proteome</keyword>
<evidence type="ECO:0000313" key="22">
    <source>
        <dbReference type="EMBL" id="KAF2143492.1"/>
    </source>
</evidence>
<evidence type="ECO:0000256" key="6">
    <source>
        <dbReference type="ARBA" id="ARBA00013776"/>
    </source>
</evidence>
<keyword evidence="16" id="KW-1015">Disulfide bond</keyword>
<dbReference type="InterPro" id="IPR009011">
    <property type="entry name" value="Man6P_isomerase_rcpt-bd_dom_sf"/>
</dbReference>
<dbReference type="Pfam" id="PF09451">
    <property type="entry name" value="ATG27"/>
    <property type="match status" value="1"/>
</dbReference>
<comment type="similarity">
    <text evidence="5">Belongs to the ATG27 family.</text>
</comment>
<evidence type="ECO:0000256" key="8">
    <source>
        <dbReference type="ARBA" id="ARBA00022692"/>
    </source>
</evidence>
<evidence type="ECO:0000256" key="3">
    <source>
        <dbReference type="ARBA" id="ARBA00004472"/>
    </source>
</evidence>